<feature type="region of interest" description="Disordered" evidence="1">
    <location>
        <begin position="162"/>
        <end position="230"/>
    </location>
</feature>
<feature type="compositionally biased region" description="Low complexity" evidence="1">
    <location>
        <begin position="211"/>
        <end position="225"/>
    </location>
</feature>
<dbReference type="EMBL" id="JACHJV010000001">
    <property type="protein sequence ID" value="MBB4922931.1"/>
    <property type="molecule type" value="Genomic_DNA"/>
</dbReference>
<accession>A0A7W7R1A7</accession>
<feature type="domain" description="DUF2510" evidence="3">
    <location>
        <begin position="7"/>
        <end position="44"/>
    </location>
</feature>
<keyword evidence="2" id="KW-0812">Transmembrane</keyword>
<gene>
    <name evidence="4" type="ORF">FHR34_001924</name>
</gene>
<evidence type="ECO:0000256" key="2">
    <source>
        <dbReference type="SAM" id="Phobius"/>
    </source>
</evidence>
<organism evidence="4 5">
    <name type="scientific">Kitasatospora kifunensis</name>
    <name type="common">Streptomyces kifunensis</name>
    <dbReference type="NCBI Taxonomy" id="58351"/>
    <lineage>
        <taxon>Bacteria</taxon>
        <taxon>Bacillati</taxon>
        <taxon>Actinomycetota</taxon>
        <taxon>Actinomycetes</taxon>
        <taxon>Kitasatosporales</taxon>
        <taxon>Streptomycetaceae</taxon>
        <taxon>Kitasatospora</taxon>
    </lineage>
</organism>
<comment type="caution">
    <text evidence="4">The sequence shown here is derived from an EMBL/GenBank/DDBJ whole genome shotgun (WGS) entry which is preliminary data.</text>
</comment>
<dbReference type="AlphaFoldDB" id="A0A7W7R1A7"/>
<evidence type="ECO:0000256" key="1">
    <source>
        <dbReference type="SAM" id="MobiDB-lite"/>
    </source>
</evidence>
<evidence type="ECO:0000313" key="5">
    <source>
        <dbReference type="Proteomes" id="UP000540506"/>
    </source>
</evidence>
<feature type="region of interest" description="Disordered" evidence="1">
    <location>
        <begin position="1"/>
        <end position="73"/>
    </location>
</feature>
<protein>
    <recommendedName>
        <fullName evidence="3">DUF2510 domain-containing protein</fullName>
    </recommendedName>
</protein>
<keyword evidence="2" id="KW-0472">Membrane</keyword>
<sequence>MSNFAPPGWYPDPEPTAGAVGAHERFWDGAVWTDRTRPLPSAAPRPSARPAVAGPAEPATALSDASPAYGHPAIPEPVEGVGYGYPAPVHPQSPVPISPGPAAVPPPPYGYQSPGYPVQPGLAPPGPVPGRRTGLIVGLLAGALTLVVLVAGVSISLFEGSGRAGHPASAAVPPGAGHAPRPSSSGDHAAPGLPTGPAATPTDPPSGGAGALPPGTAPASPAAGPVQDAAHNWSVPLPAGWSVAEHDASTAVLLVTGPYQCATQGGCVRGNFEIDTKPASGPDAQSAARQSMSEDAPQLFGQLDSHQELASGPITVAGQSGYAVRWYVKPQQAEPGYLLLIAVPAAGGGFTTIVGSVDDDPQAPRPAVLDQIAAGIQSTNAPNAT</sequence>
<dbReference type="InterPro" id="IPR018929">
    <property type="entry name" value="DUF2510"/>
</dbReference>
<dbReference type="Proteomes" id="UP000540506">
    <property type="component" value="Unassembled WGS sequence"/>
</dbReference>
<reference evidence="4 5" key="1">
    <citation type="submission" date="2020-08" db="EMBL/GenBank/DDBJ databases">
        <title>Sequencing the genomes of 1000 actinobacteria strains.</title>
        <authorList>
            <person name="Klenk H.-P."/>
        </authorList>
    </citation>
    <scope>NUCLEOTIDE SEQUENCE [LARGE SCALE GENOMIC DNA]</scope>
    <source>
        <strain evidence="4 5">DSM 41654</strain>
    </source>
</reference>
<evidence type="ECO:0000259" key="3">
    <source>
        <dbReference type="Pfam" id="PF10708"/>
    </source>
</evidence>
<dbReference type="RefSeq" id="WP_184935024.1">
    <property type="nucleotide sequence ID" value="NZ_JACHJV010000001.1"/>
</dbReference>
<keyword evidence="5" id="KW-1185">Reference proteome</keyword>
<name>A0A7W7R1A7_KITKI</name>
<keyword evidence="2" id="KW-1133">Transmembrane helix</keyword>
<proteinExistence type="predicted"/>
<feature type="transmembrane region" description="Helical" evidence="2">
    <location>
        <begin position="135"/>
        <end position="158"/>
    </location>
</feature>
<dbReference type="Pfam" id="PF10708">
    <property type="entry name" value="DUF2510"/>
    <property type="match status" value="1"/>
</dbReference>
<feature type="compositionally biased region" description="Low complexity" evidence="1">
    <location>
        <begin position="189"/>
        <end position="201"/>
    </location>
</feature>
<feature type="compositionally biased region" description="Low complexity" evidence="1">
    <location>
        <begin position="38"/>
        <end position="56"/>
    </location>
</feature>
<evidence type="ECO:0000313" key="4">
    <source>
        <dbReference type="EMBL" id="MBB4922931.1"/>
    </source>
</evidence>